<dbReference type="SUPFAM" id="SSF55874">
    <property type="entry name" value="ATPase domain of HSP90 chaperone/DNA topoisomerase II/histidine kinase"/>
    <property type="match status" value="1"/>
</dbReference>
<feature type="transmembrane region" description="Helical" evidence="9">
    <location>
        <begin position="304"/>
        <end position="326"/>
    </location>
</feature>
<proteinExistence type="predicted"/>
<keyword evidence="9" id="KW-0472">Membrane</keyword>
<dbReference type="PRINTS" id="PR00344">
    <property type="entry name" value="BCTRLSENSOR"/>
</dbReference>
<evidence type="ECO:0000313" key="11">
    <source>
        <dbReference type="EMBL" id="EHL29705.1"/>
    </source>
</evidence>
<dbReference type="AlphaFoldDB" id="G9ESM4"/>
<keyword evidence="3" id="KW-0597">Phosphoprotein</keyword>
<feature type="transmembrane region" description="Helical" evidence="9">
    <location>
        <begin position="275"/>
        <end position="298"/>
    </location>
</feature>
<feature type="transmembrane region" description="Helical" evidence="9">
    <location>
        <begin position="75"/>
        <end position="93"/>
    </location>
</feature>
<feature type="transmembrane region" description="Helical" evidence="9">
    <location>
        <begin position="173"/>
        <end position="198"/>
    </location>
</feature>
<comment type="catalytic activity">
    <reaction evidence="1">
        <text>ATP + protein L-histidine = ADP + protein N-phospho-L-histidine.</text>
        <dbReference type="EC" id="2.7.13.3"/>
    </reaction>
</comment>
<reference evidence="11 12" key="1">
    <citation type="journal article" date="2011" name="BMC Genomics">
        <title>Insight into cross-talk between intra-amoebal pathogens.</title>
        <authorList>
            <person name="Gimenez G."/>
            <person name="Bertelli C."/>
            <person name="Moliner C."/>
            <person name="Robert C."/>
            <person name="Raoult D."/>
            <person name="Fournier P.E."/>
            <person name="Greub G."/>
        </authorList>
    </citation>
    <scope>NUCLEOTIDE SEQUENCE [LARGE SCALE GENOMIC DNA]</scope>
    <source>
        <strain evidence="11 12">LLAP12</strain>
    </source>
</reference>
<dbReference type="InterPro" id="IPR005467">
    <property type="entry name" value="His_kinase_dom"/>
</dbReference>
<dbReference type="InterPro" id="IPR036890">
    <property type="entry name" value="HATPase_C_sf"/>
</dbReference>
<keyword evidence="7" id="KW-0067">ATP-binding</keyword>
<dbReference type="SMART" id="SM00387">
    <property type="entry name" value="HATPase_c"/>
    <property type="match status" value="1"/>
</dbReference>
<dbReference type="CDD" id="cd00075">
    <property type="entry name" value="HATPase"/>
    <property type="match status" value="1"/>
</dbReference>
<dbReference type="InterPro" id="IPR036097">
    <property type="entry name" value="HisK_dim/P_sf"/>
</dbReference>
<keyword evidence="12" id="KW-1185">Reference proteome</keyword>
<feature type="transmembrane region" description="Helical" evidence="9">
    <location>
        <begin position="144"/>
        <end position="167"/>
    </location>
</feature>
<dbReference type="HOGENOM" id="CLU_335807_0_0_6"/>
<evidence type="ECO:0000256" key="2">
    <source>
        <dbReference type="ARBA" id="ARBA00012438"/>
    </source>
</evidence>
<evidence type="ECO:0000313" key="12">
    <source>
        <dbReference type="Proteomes" id="UP000002770"/>
    </source>
</evidence>
<evidence type="ECO:0000256" key="6">
    <source>
        <dbReference type="ARBA" id="ARBA00022777"/>
    </source>
</evidence>
<keyword evidence="9" id="KW-1133">Transmembrane helix</keyword>
<dbReference type="EC" id="2.7.13.3" evidence="2"/>
<dbReference type="Proteomes" id="UP000002770">
    <property type="component" value="Unassembled WGS sequence"/>
</dbReference>
<evidence type="ECO:0000256" key="1">
    <source>
        <dbReference type="ARBA" id="ARBA00000085"/>
    </source>
</evidence>
<organism evidence="11 12">
    <name type="scientific">Legionella drancourtii LLAP12</name>
    <dbReference type="NCBI Taxonomy" id="658187"/>
    <lineage>
        <taxon>Bacteria</taxon>
        <taxon>Pseudomonadati</taxon>
        <taxon>Pseudomonadota</taxon>
        <taxon>Gammaproteobacteria</taxon>
        <taxon>Legionellales</taxon>
        <taxon>Legionellaceae</taxon>
        <taxon>Legionella</taxon>
    </lineage>
</organism>
<protein>
    <recommendedName>
        <fullName evidence="2">histidine kinase</fullName>
        <ecNumber evidence="2">2.7.13.3</ecNumber>
    </recommendedName>
</protein>
<dbReference type="STRING" id="658187.LDG_8295"/>
<dbReference type="eggNOG" id="COG4191">
    <property type="taxonomic scope" value="Bacteria"/>
</dbReference>
<feature type="transmembrane region" description="Helical" evidence="9">
    <location>
        <begin position="113"/>
        <end position="132"/>
    </location>
</feature>
<evidence type="ECO:0000256" key="5">
    <source>
        <dbReference type="ARBA" id="ARBA00022741"/>
    </source>
</evidence>
<evidence type="ECO:0000256" key="3">
    <source>
        <dbReference type="ARBA" id="ARBA00022553"/>
    </source>
</evidence>
<dbReference type="CDD" id="cd00082">
    <property type="entry name" value="HisKA"/>
    <property type="match status" value="1"/>
</dbReference>
<feature type="domain" description="Histidine kinase" evidence="10">
    <location>
        <begin position="392"/>
        <end position="605"/>
    </location>
</feature>
<evidence type="ECO:0000256" key="4">
    <source>
        <dbReference type="ARBA" id="ARBA00022679"/>
    </source>
</evidence>
<dbReference type="InParanoid" id="G9ESM4"/>
<dbReference type="Gene3D" id="1.10.287.130">
    <property type="match status" value="1"/>
</dbReference>
<dbReference type="InterPro" id="IPR003661">
    <property type="entry name" value="HisK_dim/P_dom"/>
</dbReference>
<evidence type="ECO:0000259" key="10">
    <source>
        <dbReference type="PROSITE" id="PS50109"/>
    </source>
</evidence>
<gene>
    <name evidence="11" type="ORF">LDG_8295</name>
</gene>
<keyword evidence="6" id="KW-0418">Kinase</keyword>
<evidence type="ECO:0000256" key="7">
    <source>
        <dbReference type="ARBA" id="ARBA00022840"/>
    </source>
</evidence>
<dbReference type="InterPro" id="IPR003594">
    <property type="entry name" value="HATPase_dom"/>
</dbReference>
<dbReference type="SUPFAM" id="SSF47384">
    <property type="entry name" value="Homodimeric domain of signal transducing histidine kinase"/>
    <property type="match status" value="1"/>
</dbReference>
<feature type="transmembrane region" description="Helical" evidence="9">
    <location>
        <begin position="237"/>
        <end position="254"/>
    </location>
</feature>
<dbReference type="GO" id="GO:0005524">
    <property type="term" value="F:ATP binding"/>
    <property type="evidence" value="ECO:0007669"/>
    <property type="project" value="UniProtKB-KW"/>
</dbReference>
<dbReference type="Gene3D" id="3.30.565.10">
    <property type="entry name" value="Histidine kinase-like ATPase, C-terminal domain"/>
    <property type="match status" value="1"/>
</dbReference>
<dbReference type="PANTHER" id="PTHR43065">
    <property type="entry name" value="SENSOR HISTIDINE KINASE"/>
    <property type="match status" value="1"/>
</dbReference>
<dbReference type="GO" id="GO:0000155">
    <property type="term" value="F:phosphorelay sensor kinase activity"/>
    <property type="evidence" value="ECO:0007669"/>
    <property type="project" value="InterPro"/>
</dbReference>
<dbReference type="Pfam" id="PF02518">
    <property type="entry name" value="HATPase_c"/>
    <property type="match status" value="1"/>
</dbReference>
<keyword evidence="8" id="KW-0902">Two-component regulatory system</keyword>
<keyword evidence="5" id="KW-0547">Nucleotide-binding</keyword>
<dbReference type="PROSITE" id="PS50109">
    <property type="entry name" value="HIS_KIN"/>
    <property type="match status" value="1"/>
</dbReference>
<evidence type="ECO:0000256" key="8">
    <source>
        <dbReference type="ARBA" id="ARBA00023012"/>
    </source>
</evidence>
<dbReference type="EMBL" id="JH413846">
    <property type="protein sequence ID" value="EHL29705.1"/>
    <property type="molecule type" value="Genomic_DNA"/>
</dbReference>
<sequence>MPMYLKRINYLTCFFVLSLTLWTCLLFSHILQWVSSDKISNFSSQVEFVIHFFTLLGIFPLYARVDSEDRKILKWFLLANACLFLNDLSFYFAVYFPNNYILSTSFFTFSLGYIPYLIWISSLMIFLSKVLVRDIFSLFDFFKALPFFIIINLLITFLFFSSIHYAFNYLSWASILHIISFMSEFIIFDFALLCLIYSENNGLSLFLLGFVTLISGDFFVNYSFLSQTNTLLHYGELLWFLGLIFILFGIFVIHKNKIYSIKEWFSRTNTIKNRLAFWSFGTSILSFLLFFIIAYLFSAINTQLFLALPLFVMMYSVIVVILSIYMGKRFESPFKKLTANVEALMLKNGKSKIDDNFSTQEFIFLQNFIVNAFEVKEQKEQAQQALLDLTAQVAHDIRSPLAAINTVLSDVTSIAENKRIIIRNAAKRINDIANNLLLQSKNNFYDSPESNVGKNDSPELIFVVLDNIVAEKRYEYHRANVNITLNVADCSYNCFSTINIGSFKRVLSNLINNSIEAVNSNGSVIISLSCDTTHIELIIEDNGCGIPPDILPKVTEQGFSFNKKNGAGYGLSYTKHYLEQINGTMRIHSEEKIGTKITINLVRSNNPGWFCDSMNIKHDSVIVVLDDDPSIHDAWNERFAAVSHVKLIHLYNASELIRYKIDQLMPILYLVDYELLADIKNGLDVIEELQLNDKAILVTSCFEEIAIRTRCQSMGVKIIPKSYVPYIKIIQMPKPEHTCNLVFIDDDEMMRMTWAFAAEDAGKNIATYSSFDEFINEIDKYNKKTVIYIDSDLGNNIRGELCAKHLFDKGFIEIHLATGHSKDRFSHIPWLKTVVGKEPPFLLTHENIT</sequence>
<accession>G9ESM4</accession>
<name>G9ESM4_9GAMM</name>
<feature type="transmembrane region" description="Helical" evidence="9">
    <location>
        <begin position="12"/>
        <end position="34"/>
    </location>
</feature>
<evidence type="ECO:0000256" key="9">
    <source>
        <dbReference type="SAM" id="Phobius"/>
    </source>
</evidence>
<dbReference type="PANTHER" id="PTHR43065:SF10">
    <property type="entry name" value="PEROXIDE STRESS-ACTIVATED HISTIDINE KINASE MAK3"/>
    <property type="match status" value="1"/>
</dbReference>
<feature type="transmembrane region" description="Helical" evidence="9">
    <location>
        <begin position="46"/>
        <end position="63"/>
    </location>
</feature>
<keyword evidence="9" id="KW-0812">Transmembrane</keyword>
<dbReference type="InterPro" id="IPR004358">
    <property type="entry name" value="Sig_transdc_His_kin-like_C"/>
</dbReference>
<feature type="transmembrane region" description="Helical" evidence="9">
    <location>
        <begin position="205"/>
        <end position="225"/>
    </location>
</feature>
<keyword evidence="4" id="KW-0808">Transferase</keyword>